<dbReference type="SUPFAM" id="SSF48726">
    <property type="entry name" value="Immunoglobulin"/>
    <property type="match status" value="1"/>
</dbReference>
<dbReference type="InterPro" id="IPR036179">
    <property type="entry name" value="Ig-like_dom_sf"/>
</dbReference>
<dbReference type="EMBL" id="BPLR01018394">
    <property type="protein sequence ID" value="GIY99188.1"/>
    <property type="molecule type" value="Genomic_DNA"/>
</dbReference>
<dbReference type="CDD" id="cd00033">
    <property type="entry name" value="CCP"/>
    <property type="match status" value="1"/>
</dbReference>
<feature type="domain" description="Sushi" evidence="6">
    <location>
        <begin position="359"/>
        <end position="412"/>
    </location>
</feature>
<keyword evidence="8" id="KW-1185">Reference proteome</keyword>
<feature type="non-terminal residue" evidence="7">
    <location>
        <position position="412"/>
    </location>
</feature>
<dbReference type="InterPro" id="IPR000436">
    <property type="entry name" value="Sushi_SCR_CCP_dom"/>
</dbReference>
<evidence type="ECO:0000259" key="6">
    <source>
        <dbReference type="PROSITE" id="PS50923"/>
    </source>
</evidence>
<evidence type="ECO:0000256" key="5">
    <source>
        <dbReference type="PROSITE-ProRule" id="PRU00302"/>
    </source>
</evidence>
<evidence type="ECO:0000256" key="3">
    <source>
        <dbReference type="ARBA" id="ARBA00023157"/>
    </source>
</evidence>
<dbReference type="InterPro" id="IPR050350">
    <property type="entry name" value="Compl-Cell_Adhes-Reg"/>
</dbReference>
<protein>
    <submittedName>
        <fullName evidence="7">Protein lev-9</fullName>
    </submittedName>
</protein>
<accession>A0AAV4XXY7</accession>
<dbReference type="Pfam" id="PF00084">
    <property type="entry name" value="Sushi"/>
    <property type="match status" value="2"/>
</dbReference>
<dbReference type="Proteomes" id="UP001054945">
    <property type="component" value="Unassembled WGS sequence"/>
</dbReference>
<name>A0AAV4XXY7_CAEEX</name>
<dbReference type="PANTHER" id="PTHR19325:SF560">
    <property type="entry name" value="SUSHI, VON WILLEBRAND FACTOR TYPE A, EGF AND PENTRAXIN DOMAIN-CONTAINING PROTEIN 1"/>
    <property type="match status" value="1"/>
</dbReference>
<dbReference type="SUPFAM" id="SSF57535">
    <property type="entry name" value="Complement control module/SCR domain"/>
    <property type="match status" value="2"/>
</dbReference>
<evidence type="ECO:0000256" key="2">
    <source>
        <dbReference type="ARBA" id="ARBA00022737"/>
    </source>
</evidence>
<evidence type="ECO:0000256" key="4">
    <source>
        <dbReference type="ARBA" id="ARBA00023180"/>
    </source>
</evidence>
<dbReference type="SMART" id="SM00032">
    <property type="entry name" value="CCP"/>
    <property type="match status" value="4"/>
</dbReference>
<dbReference type="SMART" id="SM00409">
    <property type="entry name" value="IG"/>
    <property type="match status" value="1"/>
</dbReference>
<evidence type="ECO:0000256" key="1">
    <source>
        <dbReference type="ARBA" id="ARBA00022659"/>
    </source>
</evidence>
<organism evidence="7 8">
    <name type="scientific">Caerostris extrusa</name>
    <name type="common">Bark spider</name>
    <name type="synonym">Caerostris bankana</name>
    <dbReference type="NCBI Taxonomy" id="172846"/>
    <lineage>
        <taxon>Eukaryota</taxon>
        <taxon>Metazoa</taxon>
        <taxon>Ecdysozoa</taxon>
        <taxon>Arthropoda</taxon>
        <taxon>Chelicerata</taxon>
        <taxon>Arachnida</taxon>
        <taxon>Araneae</taxon>
        <taxon>Araneomorphae</taxon>
        <taxon>Entelegynae</taxon>
        <taxon>Araneoidea</taxon>
        <taxon>Araneidae</taxon>
        <taxon>Caerostris</taxon>
    </lineage>
</organism>
<sequence length="412" mass="46198">RIATVYTGLETSQRALQCCLGILLKTLAENSNCTVCKIDNGAFTESIQKREWSMFTGTRRWLENVQIDSGKTKSHGDYINVTCNTGYSFQGKGLNTNQVQCLNGKFHPNPVCLINGTIYQEESVLISNTSPTGTPETTITPQTVDNTTCTCTYENLNYNLVAYTGLRRLKYGSEVNRGEKVEFYCLLSGFSKLNGSTEITCENCKSWDPSEFPTCVNPTAGDTVLEFRGHWNQLPKNYIGIEKGQWLNVKCISNGIANYPLWLVHNSSLVSTKAYIDMYTGNYVNMLNITNAREEHNGDYQCFVGGYRSTSLKVQLINSEILCPKVECGSKKLVGPNLLTCLANGQWSGNPPQCENLIKKCPRFKDDDLAIRYTRNYALFSCKDRDKQRLGPRRIACLSNGSWSDSPPHCRR</sequence>
<dbReference type="InterPro" id="IPR003599">
    <property type="entry name" value="Ig_sub"/>
</dbReference>
<dbReference type="PROSITE" id="PS50923">
    <property type="entry name" value="SUSHI"/>
    <property type="match status" value="2"/>
</dbReference>
<keyword evidence="2" id="KW-0677">Repeat</keyword>
<gene>
    <name evidence="7" type="primary">lev-9_3</name>
    <name evidence="7" type="ORF">CEXT_373981</name>
</gene>
<dbReference type="Gene3D" id="2.10.70.10">
    <property type="entry name" value="Complement Module, domain 1"/>
    <property type="match status" value="3"/>
</dbReference>
<keyword evidence="4" id="KW-0325">Glycoprotein</keyword>
<feature type="non-terminal residue" evidence="7">
    <location>
        <position position="1"/>
    </location>
</feature>
<evidence type="ECO:0000313" key="7">
    <source>
        <dbReference type="EMBL" id="GIY99188.1"/>
    </source>
</evidence>
<comment type="caution">
    <text evidence="7">The sequence shown here is derived from an EMBL/GenBank/DDBJ whole genome shotgun (WGS) entry which is preliminary data.</text>
</comment>
<proteinExistence type="predicted"/>
<reference evidence="7 8" key="1">
    <citation type="submission" date="2021-06" db="EMBL/GenBank/DDBJ databases">
        <title>Caerostris extrusa draft genome.</title>
        <authorList>
            <person name="Kono N."/>
            <person name="Arakawa K."/>
        </authorList>
    </citation>
    <scope>NUCLEOTIDE SEQUENCE [LARGE SCALE GENOMIC DNA]</scope>
</reference>
<keyword evidence="3" id="KW-1015">Disulfide bond</keyword>
<comment type="caution">
    <text evidence="5">Lacks conserved residue(s) required for the propagation of feature annotation.</text>
</comment>
<dbReference type="InterPro" id="IPR035976">
    <property type="entry name" value="Sushi/SCR/CCP_sf"/>
</dbReference>
<dbReference type="PANTHER" id="PTHR19325">
    <property type="entry name" value="COMPLEMENT COMPONENT-RELATED SUSHI DOMAIN-CONTAINING"/>
    <property type="match status" value="1"/>
</dbReference>
<evidence type="ECO:0000313" key="8">
    <source>
        <dbReference type="Proteomes" id="UP001054945"/>
    </source>
</evidence>
<dbReference type="AlphaFoldDB" id="A0AAV4XXY7"/>
<feature type="domain" description="Sushi" evidence="6">
    <location>
        <begin position="149"/>
        <end position="217"/>
    </location>
</feature>
<keyword evidence="1 5" id="KW-0768">Sushi</keyword>